<protein>
    <submittedName>
        <fullName evidence="1">Uncharacterized protein</fullName>
    </submittedName>
</protein>
<evidence type="ECO:0000313" key="1">
    <source>
        <dbReference type="EMBL" id="CEM43035.1"/>
    </source>
</evidence>
<reference evidence="1" key="1">
    <citation type="submission" date="2014-11" db="EMBL/GenBank/DDBJ databases">
        <authorList>
            <person name="Otto D Thomas"/>
            <person name="Naeem Raeece"/>
        </authorList>
    </citation>
    <scope>NUCLEOTIDE SEQUENCE</scope>
</reference>
<gene>
    <name evidence="1" type="ORF">Cvel_27225</name>
</gene>
<dbReference type="VEuPathDB" id="CryptoDB:Cvel_27225"/>
<organism evidence="1">
    <name type="scientific">Chromera velia CCMP2878</name>
    <dbReference type="NCBI Taxonomy" id="1169474"/>
    <lineage>
        <taxon>Eukaryota</taxon>
        <taxon>Sar</taxon>
        <taxon>Alveolata</taxon>
        <taxon>Colpodellida</taxon>
        <taxon>Chromeraceae</taxon>
        <taxon>Chromera</taxon>
    </lineage>
</organism>
<dbReference type="AlphaFoldDB" id="A0A0G4HG31"/>
<proteinExistence type="predicted"/>
<sequence length="66" mass="6858">MGAPGRLAFRTHQISEVPCLCPVDGGSSACLGSRVRGDFCELLETDQPLQLVSKGFDASLPTGAPP</sequence>
<accession>A0A0G4HG31</accession>
<name>A0A0G4HG31_9ALVE</name>
<dbReference type="EMBL" id="CDMZ01002596">
    <property type="protein sequence ID" value="CEM43035.1"/>
    <property type="molecule type" value="Genomic_DNA"/>
</dbReference>